<feature type="transmembrane region" description="Helical" evidence="7">
    <location>
        <begin position="316"/>
        <end position="334"/>
    </location>
</feature>
<comment type="subcellular location">
    <subcellularLocation>
        <location evidence="1 7">Cell inner membrane</location>
        <topology evidence="1 7">Multi-pass membrane protein</topology>
    </subcellularLocation>
</comment>
<feature type="transmembrane region" description="Helical" evidence="7">
    <location>
        <begin position="218"/>
        <end position="239"/>
    </location>
</feature>
<feature type="transmembrane region" description="Helical" evidence="7">
    <location>
        <begin position="400"/>
        <end position="424"/>
    </location>
</feature>
<dbReference type="PIRSF" id="PIRSF006066">
    <property type="entry name" value="HI0050"/>
    <property type="match status" value="1"/>
</dbReference>
<evidence type="ECO:0000256" key="6">
    <source>
        <dbReference type="ARBA" id="ARBA00023136"/>
    </source>
</evidence>
<keyword evidence="4 7" id="KW-0812">Transmembrane</keyword>
<keyword evidence="5 7" id="KW-1133">Transmembrane helix</keyword>
<dbReference type="EMBL" id="JAVDBT010000001">
    <property type="protein sequence ID" value="MDQ2064839.1"/>
    <property type="molecule type" value="Genomic_DNA"/>
</dbReference>
<feature type="transmembrane region" description="Helical" evidence="7">
    <location>
        <begin position="6"/>
        <end position="37"/>
    </location>
</feature>
<dbReference type="Proteomes" id="UP001239680">
    <property type="component" value="Unassembled WGS sequence"/>
</dbReference>
<organism evidence="9 10">
    <name type="scientific">Pseudogemmobacter lacusdianii</name>
    <dbReference type="NCBI Taxonomy" id="3069608"/>
    <lineage>
        <taxon>Bacteria</taxon>
        <taxon>Pseudomonadati</taxon>
        <taxon>Pseudomonadota</taxon>
        <taxon>Alphaproteobacteria</taxon>
        <taxon>Rhodobacterales</taxon>
        <taxon>Paracoccaceae</taxon>
        <taxon>Pseudogemmobacter</taxon>
    </lineage>
</organism>
<keyword evidence="3 7" id="KW-0997">Cell inner membrane</keyword>
<evidence type="ECO:0000256" key="7">
    <source>
        <dbReference type="RuleBase" id="RU369079"/>
    </source>
</evidence>
<dbReference type="Pfam" id="PF06808">
    <property type="entry name" value="DctM"/>
    <property type="match status" value="1"/>
</dbReference>
<protein>
    <recommendedName>
        <fullName evidence="7">TRAP transporter large permease protein</fullName>
    </recommendedName>
</protein>
<feature type="transmembrane region" description="Helical" evidence="7">
    <location>
        <begin position="339"/>
        <end position="356"/>
    </location>
</feature>
<evidence type="ECO:0000313" key="10">
    <source>
        <dbReference type="Proteomes" id="UP001239680"/>
    </source>
</evidence>
<evidence type="ECO:0000256" key="4">
    <source>
        <dbReference type="ARBA" id="ARBA00022692"/>
    </source>
</evidence>
<feature type="transmembrane region" description="Helical" evidence="7">
    <location>
        <begin position="362"/>
        <end position="388"/>
    </location>
</feature>
<keyword evidence="10" id="KW-1185">Reference proteome</keyword>
<evidence type="ECO:0000259" key="8">
    <source>
        <dbReference type="Pfam" id="PF06808"/>
    </source>
</evidence>
<evidence type="ECO:0000313" key="9">
    <source>
        <dbReference type="EMBL" id="MDQ2064839.1"/>
    </source>
</evidence>
<dbReference type="InterPro" id="IPR004681">
    <property type="entry name" value="TRAP_DctM"/>
</dbReference>
<accession>A0ABU0VSY8</accession>
<feature type="transmembrane region" description="Helical" evidence="7">
    <location>
        <begin position="58"/>
        <end position="78"/>
    </location>
</feature>
<feature type="transmembrane region" description="Helical" evidence="7">
    <location>
        <begin position="175"/>
        <end position="197"/>
    </location>
</feature>
<keyword evidence="7" id="KW-0813">Transport</keyword>
<dbReference type="PANTHER" id="PTHR33362">
    <property type="entry name" value="SIALIC ACID TRAP TRANSPORTER PERMEASE PROTEIN SIAT-RELATED"/>
    <property type="match status" value="1"/>
</dbReference>
<comment type="subunit">
    <text evidence="7">The complex comprises the extracytoplasmic solute receptor protein and the two transmembrane proteins.</text>
</comment>
<evidence type="ECO:0000256" key="3">
    <source>
        <dbReference type="ARBA" id="ARBA00022519"/>
    </source>
</evidence>
<keyword evidence="2" id="KW-1003">Cell membrane</keyword>
<feature type="transmembrane region" description="Helical" evidence="7">
    <location>
        <begin position="275"/>
        <end position="296"/>
    </location>
</feature>
<sequence length="434" mass="46399">MAIEYVAALIFGTFILMLVLRVPVAFALGIASLPPLLFDPRVSLFILVEQMYNSYNSFLLLAVPFFLLAANVMNAGTITDKMLSFSRSMVGHMPGSLAQMNVVLSVLFAGVSGSSTADAASQSKIFIPAMVKEGYDKNFSVANTAVSSVLSAVIPPSIIMVIWAGTLSISVGQLYIGGILPGIMLALAMMVTVHIYAKMRNYPRYERATFKELLRTGALAIPAMGLPFIIAGGKIFGWFTATEAAAVASVYAIFLAVVLYRAMDLRSLGRAFLETGKFSAISLFCLGTASVFGWLLAYYKIPTALLSHVVEWEMGLIATGFFIAFVFLIVGAFLDAIPAIVIVGAILQPLTVAAGMDPMHYALIGIVSLAFGLVTPPYGLCLLIACAASDTKMRDALKDTLIMLVPLFLVLVSVIIFPSVYLWLPNLVGPDAGP</sequence>
<dbReference type="InterPro" id="IPR010656">
    <property type="entry name" value="DctM"/>
</dbReference>
<evidence type="ECO:0000256" key="5">
    <source>
        <dbReference type="ARBA" id="ARBA00022989"/>
    </source>
</evidence>
<reference evidence="9 10" key="1">
    <citation type="submission" date="2023-08" db="EMBL/GenBank/DDBJ databases">
        <title>Characterization of two Paracoccaceae strains isolated from Phycosphere and proposal of Xinfangfangia lacusdiani sp. nov.</title>
        <authorList>
            <person name="Deng Y."/>
            <person name="Zhang Y.Q."/>
        </authorList>
    </citation>
    <scope>NUCLEOTIDE SEQUENCE [LARGE SCALE GENOMIC DNA]</scope>
    <source>
        <strain evidence="9 10">CPCC 101601</strain>
    </source>
</reference>
<name>A0ABU0VSY8_9RHOB</name>
<dbReference type="PANTHER" id="PTHR33362:SF2">
    <property type="entry name" value="TRAP TRANSPORTER LARGE PERMEASE PROTEIN"/>
    <property type="match status" value="1"/>
</dbReference>
<dbReference type="RefSeq" id="WP_306678331.1">
    <property type="nucleotide sequence ID" value="NZ_JAVDBT010000001.1"/>
</dbReference>
<feature type="transmembrane region" description="Helical" evidence="7">
    <location>
        <begin position="245"/>
        <end position="263"/>
    </location>
</feature>
<comment type="caution">
    <text evidence="9">The sequence shown here is derived from an EMBL/GenBank/DDBJ whole genome shotgun (WGS) entry which is preliminary data.</text>
</comment>
<dbReference type="NCBIfam" id="TIGR00786">
    <property type="entry name" value="dctM"/>
    <property type="match status" value="1"/>
</dbReference>
<proteinExistence type="inferred from homology"/>
<evidence type="ECO:0000256" key="2">
    <source>
        <dbReference type="ARBA" id="ARBA00022475"/>
    </source>
</evidence>
<feature type="domain" description="TRAP C4-dicarboxylate transport system permease DctM subunit" evidence="8">
    <location>
        <begin position="11"/>
        <end position="419"/>
    </location>
</feature>
<comment type="similarity">
    <text evidence="7">Belongs to the TRAP transporter large permease family.</text>
</comment>
<keyword evidence="6 7" id="KW-0472">Membrane</keyword>
<feature type="transmembrane region" description="Helical" evidence="7">
    <location>
        <begin position="141"/>
        <end position="163"/>
    </location>
</feature>
<comment type="function">
    <text evidence="7">Part of the tripartite ATP-independent periplasmic (TRAP) transport system.</text>
</comment>
<evidence type="ECO:0000256" key="1">
    <source>
        <dbReference type="ARBA" id="ARBA00004429"/>
    </source>
</evidence>
<gene>
    <name evidence="9" type="ORF">Q9295_00500</name>
</gene>